<keyword evidence="1" id="KW-0233">DNA recombination</keyword>
<keyword evidence="1" id="KW-0067">ATP-binding</keyword>
<comment type="catalytic activity">
    <reaction evidence="1">
        <text>ATP + H2O = ADP + phosphate + H(+)</text>
        <dbReference type="Rhea" id="RHEA:13065"/>
        <dbReference type="ChEBI" id="CHEBI:15377"/>
        <dbReference type="ChEBI" id="CHEBI:15378"/>
        <dbReference type="ChEBI" id="CHEBI:30616"/>
        <dbReference type="ChEBI" id="CHEBI:43474"/>
        <dbReference type="ChEBI" id="CHEBI:456216"/>
        <dbReference type="EC" id="5.6.2.3"/>
    </reaction>
</comment>
<keyword evidence="1" id="KW-0234">DNA repair</keyword>
<reference evidence="4" key="2">
    <citation type="journal article" date="2023" name="BMC Genomics">
        <title>Pest status, molecular evolution, and epigenetic factors derived from the genome assembly of Frankliniella fusca, a thysanopteran phytovirus vector.</title>
        <authorList>
            <person name="Catto M.A."/>
            <person name="Labadie P.E."/>
            <person name="Jacobson A.L."/>
            <person name="Kennedy G.G."/>
            <person name="Srinivasan R."/>
            <person name="Hunt B.G."/>
        </authorList>
    </citation>
    <scope>NUCLEOTIDE SEQUENCE</scope>
    <source>
        <strain evidence="4">PL_HMW_Pooled</strain>
    </source>
</reference>
<evidence type="ECO:0000313" key="4">
    <source>
        <dbReference type="EMBL" id="KAK3907201.1"/>
    </source>
</evidence>
<dbReference type="PANTHER" id="PTHR47642">
    <property type="entry name" value="ATP-DEPENDENT DNA HELICASE"/>
    <property type="match status" value="1"/>
</dbReference>
<comment type="similarity">
    <text evidence="1">Belongs to the helicase family.</text>
</comment>
<evidence type="ECO:0000313" key="5">
    <source>
        <dbReference type="Proteomes" id="UP001219518"/>
    </source>
</evidence>
<dbReference type="Gene3D" id="3.40.50.300">
    <property type="entry name" value="P-loop containing nucleotide triphosphate hydrolases"/>
    <property type="match status" value="1"/>
</dbReference>
<feature type="domain" description="DUF6570" evidence="3">
    <location>
        <begin position="80"/>
        <end position="115"/>
    </location>
</feature>
<gene>
    <name evidence="4" type="ORF">KUF71_002891</name>
</gene>
<dbReference type="Pfam" id="PF05970">
    <property type="entry name" value="PIF1"/>
    <property type="match status" value="1"/>
</dbReference>
<organism evidence="4 5">
    <name type="scientific">Frankliniella fusca</name>
    <dbReference type="NCBI Taxonomy" id="407009"/>
    <lineage>
        <taxon>Eukaryota</taxon>
        <taxon>Metazoa</taxon>
        <taxon>Ecdysozoa</taxon>
        <taxon>Arthropoda</taxon>
        <taxon>Hexapoda</taxon>
        <taxon>Insecta</taxon>
        <taxon>Pterygota</taxon>
        <taxon>Neoptera</taxon>
        <taxon>Paraneoptera</taxon>
        <taxon>Thysanoptera</taxon>
        <taxon>Terebrantia</taxon>
        <taxon>Thripoidea</taxon>
        <taxon>Thripidae</taxon>
        <taxon>Frankliniella</taxon>
    </lineage>
</organism>
<proteinExistence type="inferred from homology"/>
<accession>A0AAE1GQV2</accession>
<evidence type="ECO:0000259" key="3">
    <source>
        <dbReference type="Pfam" id="PF20209"/>
    </source>
</evidence>
<protein>
    <recommendedName>
        <fullName evidence="1">ATP-dependent DNA helicase</fullName>
        <ecNumber evidence="1">5.6.2.3</ecNumber>
    </recommendedName>
</protein>
<keyword evidence="1" id="KW-0378">Hydrolase</keyword>
<dbReference type="Proteomes" id="UP001219518">
    <property type="component" value="Unassembled WGS sequence"/>
</dbReference>
<sequence>MKTCLKCKKKVMKSCYDKDRCQDCHLFTNANDMDPGDLPEQLTDLSFVEQQLIAKVHPVVSVYRIRKDFQSIRVEGSDGYKDFQVRRQKVYDALVWLKMNNPFYEDIELSTENIQLLPEDGNVYYQTNGYDIDKNSDLAPLDLEGVHYVNYSELEDEELDGIDFKHVPDIGNVSQKDKIGHSFEENVLLWPSIGSTPLNEFGSPGYITMAFPHLFPFGKADYSNRANNEISLTKYIQHLMLLYDERKDRHNNELSCRFGFPRELRDETELIIENDELQIHFRCNDILLNKYNAWVLQTWRSNIDFTAIVSEDILYRYIAKYAAKCEIKSECAKLYYVRKGQWVKRKKPAIVRVYPRRMTVTDSEYTELKNDERDVHFEWSDSDCDDQDENDENEIDCNGWNYISGLKSKRTEKKVKRNGSDNFCWDYAWNKYNIDTLRSICREIETIKVGKDYKDFDYTKLSLDQQFAFNHFKDLIDGFKKTGEWCKERLFFVQGRAGYGKSFLLNALRTYCFEKLGQDSSAVVAYSGVAAKNVDGETIHSFLRIPPKPQYFQEMSSDTLRLYQEKKKQKSYSSIC</sequence>
<dbReference type="Pfam" id="PF20209">
    <property type="entry name" value="DUF6570"/>
    <property type="match status" value="2"/>
</dbReference>
<name>A0AAE1GQV2_9NEOP</name>
<dbReference type="AlphaFoldDB" id="A0AAE1GQV2"/>
<dbReference type="GO" id="GO:0043139">
    <property type="term" value="F:5'-3' DNA helicase activity"/>
    <property type="evidence" value="ECO:0007669"/>
    <property type="project" value="UniProtKB-EC"/>
</dbReference>
<feature type="domain" description="DNA helicase Pif1-like DEAD-box helicase" evidence="2">
    <location>
        <begin position="487"/>
        <end position="553"/>
    </location>
</feature>
<evidence type="ECO:0000256" key="1">
    <source>
        <dbReference type="RuleBase" id="RU363044"/>
    </source>
</evidence>
<comment type="caution">
    <text evidence="4">The sequence shown here is derived from an EMBL/GenBank/DDBJ whole genome shotgun (WGS) entry which is preliminary data.</text>
</comment>
<dbReference type="GO" id="GO:0005524">
    <property type="term" value="F:ATP binding"/>
    <property type="evidence" value="ECO:0007669"/>
    <property type="project" value="UniProtKB-KW"/>
</dbReference>
<dbReference type="InterPro" id="IPR046700">
    <property type="entry name" value="DUF6570"/>
</dbReference>
<dbReference type="EC" id="5.6.2.3" evidence="1"/>
<dbReference type="GO" id="GO:0006310">
    <property type="term" value="P:DNA recombination"/>
    <property type="evidence" value="ECO:0007669"/>
    <property type="project" value="UniProtKB-KW"/>
</dbReference>
<dbReference type="EMBL" id="JAHWGI010000003">
    <property type="protein sequence ID" value="KAK3907201.1"/>
    <property type="molecule type" value="Genomic_DNA"/>
</dbReference>
<feature type="domain" description="DUF6570" evidence="3">
    <location>
        <begin position="26"/>
        <end position="67"/>
    </location>
</feature>
<dbReference type="GO" id="GO:0006281">
    <property type="term" value="P:DNA repair"/>
    <property type="evidence" value="ECO:0007669"/>
    <property type="project" value="UniProtKB-KW"/>
</dbReference>
<reference evidence="4" key="1">
    <citation type="submission" date="2021-07" db="EMBL/GenBank/DDBJ databases">
        <authorList>
            <person name="Catto M.A."/>
            <person name="Jacobson A."/>
            <person name="Kennedy G."/>
            <person name="Labadie P."/>
            <person name="Hunt B.G."/>
            <person name="Srinivasan R."/>
        </authorList>
    </citation>
    <scope>NUCLEOTIDE SEQUENCE</scope>
    <source>
        <strain evidence="4">PL_HMW_Pooled</strain>
        <tissue evidence="4">Head</tissue>
    </source>
</reference>
<dbReference type="InterPro" id="IPR010285">
    <property type="entry name" value="DNA_helicase_pif1-like_DEAD"/>
</dbReference>
<keyword evidence="1" id="KW-0547">Nucleotide-binding</keyword>
<comment type="cofactor">
    <cofactor evidence="1">
        <name>Mg(2+)</name>
        <dbReference type="ChEBI" id="CHEBI:18420"/>
    </cofactor>
</comment>
<dbReference type="GO" id="GO:0016787">
    <property type="term" value="F:hydrolase activity"/>
    <property type="evidence" value="ECO:0007669"/>
    <property type="project" value="UniProtKB-KW"/>
</dbReference>
<keyword evidence="1" id="KW-0227">DNA damage</keyword>
<dbReference type="GO" id="GO:0000723">
    <property type="term" value="P:telomere maintenance"/>
    <property type="evidence" value="ECO:0007669"/>
    <property type="project" value="InterPro"/>
</dbReference>
<keyword evidence="1 4" id="KW-0347">Helicase</keyword>
<evidence type="ECO:0000259" key="2">
    <source>
        <dbReference type="Pfam" id="PF05970"/>
    </source>
</evidence>
<keyword evidence="5" id="KW-1185">Reference proteome</keyword>
<dbReference type="SUPFAM" id="SSF52540">
    <property type="entry name" value="P-loop containing nucleoside triphosphate hydrolases"/>
    <property type="match status" value="1"/>
</dbReference>
<dbReference type="InterPro" id="IPR027417">
    <property type="entry name" value="P-loop_NTPase"/>
</dbReference>
<dbReference type="InterPro" id="IPR051055">
    <property type="entry name" value="PIF1_helicase"/>
</dbReference>